<evidence type="ECO:0000313" key="6">
    <source>
        <dbReference type="Proteomes" id="UP000593567"/>
    </source>
</evidence>
<evidence type="ECO:0000256" key="1">
    <source>
        <dbReference type="ARBA" id="ARBA00004138"/>
    </source>
</evidence>
<dbReference type="PANTHER" id="PTHR16011">
    <property type="entry name" value="IFT57/HIPPI"/>
    <property type="match status" value="1"/>
</dbReference>
<reference evidence="5" key="1">
    <citation type="submission" date="2020-06" db="EMBL/GenBank/DDBJ databases">
        <title>Draft genome of Bugula neritina, a colonial animal packing powerful symbionts and potential medicines.</title>
        <authorList>
            <person name="Rayko M."/>
        </authorList>
    </citation>
    <scope>NUCLEOTIDE SEQUENCE [LARGE SCALE GENOMIC DNA]</scope>
    <source>
        <strain evidence="5">Kwan_BN1</strain>
    </source>
</reference>
<dbReference type="PANTHER" id="PTHR16011:SF0">
    <property type="entry name" value="INTRAFLAGELLAR TRANSPORT PROTEIN 57 HOMOLOG"/>
    <property type="match status" value="1"/>
</dbReference>
<comment type="similarity">
    <text evidence="2">Belongs to the IFT57 family.</text>
</comment>
<proteinExistence type="inferred from homology"/>
<gene>
    <name evidence="5" type="ORF">EB796_003509</name>
</gene>
<keyword evidence="3" id="KW-0969">Cilium</keyword>
<evidence type="ECO:0000313" key="5">
    <source>
        <dbReference type="EMBL" id="KAF6038178.1"/>
    </source>
</evidence>
<dbReference type="Pfam" id="PF10498">
    <property type="entry name" value="IFT57"/>
    <property type="match status" value="1"/>
</dbReference>
<keyword evidence="4" id="KW-0966">Cell projection</keyword>
<evidence type="ECO:0000256" key="3">
    <source>
        <dbReference type="ARBA" id="ARBA00023069"/>
    </source>
</evidence>
<protein>
    <submittedName>
        <fullName evidence="5">IFT57</fullName>
    </submittedName>
</protein>
<dbReference type="EMBL" id="VXIV02000453">
    <property type="protein sequence ID" value="KAF6038178.1"/>
    <property type="molecule type" value="Genomic_DNA"/>
</dbReference>
<evidence type="ECO:0000256" key="2">
    <source>
        <dbReference type="ARBA" id="ARBA00009415"/>
    </source>
</evidence>
<dbReference type="GO" id="GO:0005815">
    <property type="term" value="C:microtubule organizing center"/>
    <property type="evidence" value="ECO:0007669"/>
    <property type="project" value="TreeGrafter"/>
</dbReference>
<dbReference type="GO" id="GO:0030992">
    <property type="term" value="C:intraciliary transport particle B"/>
    <property type="evidence" value="ECO:0007669"/>
    <property type="project" value="TreeGrafter"/>
</dbReference>
<dbReference type="Proteomes" id="UP000593567">
    <property type="component" value="Unassembled WGS sequence"/>
</dbReference>
<evidence type="ECO:0000256" key="4">
    <source>
        <dbReference type="ARBA" id="ARBA00023273"/>
    </source>
</evidence>
<dbReference type="InterPro" id="IPR019530">
    <property type="entry name" value="Intra-flagellar_transport_57"/>
</dbReference>
<dbReference type="GO" id="GO:0042073">
    <property type="term" value="P:intraciliary transport"/>
    <property type="evidence" value="ECO:0007669"/>
    <property type="project" value="TreeGrafter"/>
</dbReference>
<dbReference type="GO" id="GO:0005794">
    <property type="term" value="C:Golgi apparatus"/>
    <property type="evidence" value="ECO:0007669"/>
    <property type="project" value="TreeGrafter"/>
</dbReference>
<organism evidence="5 6">
    <name type="scientific">Bugula neritina</name>
    <name type="common">Brown bryozoan</name>
    <name type="synonym">Sertularia neritina</name>
    <dbReference type="NCBI Taxonomy" id="10212"/>
    <lineage>
        <taxon>Eukaryota</taxon>
        <taxon>Metazoa</taxon>
        <taxon>Spiralia</taxon>
        <taxon>Lophotrochozoa</taxon>
        <taxon>Bryozoa</taxon>
        <taxon>Gymnolaemata</taxon>
        <taxon>Cheilostomatida</taxon>
        <taxon>Flustrina</taxon>
        <taxon>Buguloidea</taxon>
        <taxon>Bugulidae</taxon>
        <taxon>Bugula</taxon>
    </lineage>
</organism>
<dbReference type="AlphaFoldDB" id="A0A7J7KKM7"/>
<dbReference type="GO" id="GO:1905515">
    <property type="term" value="P:non-motile cilium assembly"/>
    <property type="evidence" value="ECO:0007669"/>
    <property type="project" value="TreeGrafter"/>
</dbReference>
<accession>A0A7J7KKM7</accession>
<sequence length="117" mass="13599">MADDFDDEFGEEESLLDLNALKNQKHDSTSKPENIMVSNTTAAEWKLELERVLPQLKVTIRTDNKDWRQHVEQMHSHSEGIEKSLSETKTLLNRLHEEITKTLDKIATREKVLEWAA</sequence>
<dbReference type="GO" id="GO:0005929">
    <property type="term" value="C:cilium"/>
    <property type="evidence" value="ECO:0007669"/>
    <property type="project" value="UniProtKB-SubCell"/>
</dbReference>
<comment type="subcellular location">
    <subcellularLocation>
        <location evidence="1">Cell projection</location>
        <location evidence="1">Cilium</location>
    </subcellularLocation>
</comment>
<dbReference type="OrthoDB" id="423881at2759"/>
<keyword evidence="6" id="KW-1185">Reference proteome</keyword>
<name>A0A7J7KKM7_BUGNE</name>
<comment type="caution">
    <text evidence="5">The sequence shown here is derived from an EMBL/GenBank/DDBJ whole genome shotgun (WGS) entry which is preliminary data.</text>
</comment>